<feature type="transmembrane region" description="Helical" evidence="1">
    <location>
        <begin position="6"/>
        <end position="28"/>
    </location>
</feature>
<dbReference type="Proteomes" id="UP001190925">
    <property type="component" value="Unassembled WGS sequence"/>
</dbReference>
<dbReference type="EMBL" id="PRLK01000005">
    <property type="protein sequence ID" value="RYC72596.1"/>
    <property type="molecule type" value="Genomic_DNA"/>
</dbReference>
<keyword evidence="1" id="KW-1133">Transmembrane helix</keyword>
<keyword evidence="1" id="KW-0472">Membrane</keyword>
<accession>A0ABY0FI22</accession>
<sequence length="77" mass="8142">MKSSDIAMIVLVAGCSIGISFLVMNSLLGSPSEKKETVKTMTPISADYAEPSKEIFNKQAINPTVQSSIGENGGQHN</sequence>
<reference evidence="2 3" key="2">
    <citation type="journal article" date="2020" name="Cell Rep.">
        <title>Acquisition and Adaptation of Ultra-small Parasitic Reduced Genome Bacteria to Mammalian Hosts.</title>
        <authorList>
            <person name="McLean J.S."/>
            <person name="Bor B."/>
            <person name="Kerns K.A."/>
            <person name="Liu Q."/>
            <person name="To T.T."/>
            <person name="Solden L."/>
            <person name="Hendrickson E.L."/>
            <person name="Wrighton K."/>
            <person name="Shi W."/>
            <person name="He X."/>
        </authorList>
    </citation>
    <scope>NUCLEOTIDE SEQUENCE [LARGE SCALE GENOMIC DNA]</scope>
    <source>
        <strain evidence="2 3">TM7_CMJM_G6_1_HOT_870</strain>
    </source>
</reference>
<organism evidence="2 3">
    <name type="scientific">Candidatus Nanogingivalis gingivitcus</name>
    <dbReference type="NCBI Taxonomy" id="2171992"/>
    <lineage>
        <taxon>Bacteria</taxon>
        <taxon>Candidatus Saccharimonadota</taxon>
        <taxon>Candidatus Nanosyncoccalia</taxon>
        <taxon>Candidatus Nanogingivales</taxon>
        <taxon>Candidatus Nanogingivalaceae</taxon>
        <taxon>Candidatus Nanogingivalis</taxon>
    </lineage>
</organism>
<comment type="caution">
    <text evidence="2">The sequence shown here is derived from an EMBL/GenBank/DDBJ whole genome shotgun (WGS) entry which is preliminary data.</text>
</comment>
<gene>
    <name evidence="2" type="ORF">G6CMJM_00399</name>
</gene>
<proteinExistence type="predicted"/>
<protein>
    <submittedName>
        <fullName evidence="2">Uncharacterized protein</fullName>
    </submittedName>
</protein>
<evidence type="ECO:0000313" key="2">
    <source>
        <dbReference type="EMBL" id="RYC72596.1"/>
    </source>
</evidence>
<reference evidence="2 3" key="1">
    <citation type="journal article" date="2018" name="bioRxiv">
        <title>Evidence of independent acquisition and adaption of ultra-small bacteria to human hosts across the highly diverse yet reduced genomes of the phylum Saccharibacteria.</title>
        <authorList>
            <person name="McLean J.S."/>
            <person name="Bor B."/>
            <person name="To T.T."/>
            <person name="Liu Q."/>
            <person name="Kearns K.A."/>
            <person name="Solden L.M."/>
            <person name="Wrighton K.C."/>
            <person name="He X."/>
            <person name="Shi W."/>
        </authorList>
    </citation>
    <scope>NUCLEOTIDE SEQUENCE [LARGE SCALE GENOMIC DNA]</scope>
    <source>
        <strain evidence="2 3">TM7_CMJM_G6_1_HOT_870</strain>
    </source>
</reference>
<name>A0ABY0FI22_9BACT</name>
<dbReference type="RefSeq" id="WP_129718806.1">
    <property type="nucleotide sequence ID" value="NZ_PRLK01000005.1"/>
</dbReference>
<evidence type="ECO:0000313" key="3">
    <source>
        <dbReference type="Proteomes" id="UP001190925"/>
    </source>
</evidence>
<keyword evidence="3" id="KW-1185">Reference proteome</keyword>
<evidence type="ECO:0000256" key="1">
    <source>
        <dbReference type="SAM" id="Phobius"/>
    </source>
</evidence>
<keyword evidence="1" id="KW-0812">Transmembrane</keyword>